<protein>
    <submittedName>
        <fullName evidence="3">Ribose-5-phosphate isomerase</fullName>
    </submittedName>
</protein>
<dbReference type="GO" id="GO:0019316">
    <property type="term" value="P:D-allose catabolic process"/>
    <property type="evidence" value="ECO:0007669"/>
    <property type="project" value="TreeGrafter"/>
</dbReference>
<dbReference type="Pfam" id="PF02502">
    <property type="entry name" value="LacAB_rpiB"/>
    <property type="match status" value="1"/>
</dbReference>
<proteinExistence type="inferred from homology"/>
<accession>A0A1F6VR35</accession>
<dbReference type="NCBIfam" id="TIGR00689">
    <property type="entry name" value="rpiB_lacA_lacB"/>
    <property type="match status" value="1"/>
</dbReference>
<dbReference type="SUPFAM" id="SSF89623">
    <property type="entry name" value="Ribose/Galactose isomerase RpiB/AlsB"/>
    <property type="match status" value="1"/>
</dbReference>
<dbReference type="Gene3D" id="3.40.1400.10">
    <property type="entry name" value="Sugar-phosphate isomerase, RpiB/LacA/LacB"/>
    <property type="match status" value="1"/>
</dbReference>
<feature type="binding site" evidence="2">
    <location>
        <position position="136"/>
    </location>
    <ligand>
        <name>D-ribulose 5-phosphate</name>
        <dbReference type="ChEBI" id="CHEBI:58121"/>
    </ligand>
</feature>
<dbReference type="GO" id="GO:0009052">
    <property type="term" value="P:pentose-phosphate shunt, non-oxidative branch"/>
    <property type="evidence" value="ECO:0007669"/>
    <property type="project" value="TreeGrafter"/>
</dbReference>
<dbReference type="AlphaFoldDB" id="A0A1F6VR35"/>
<comment type="caution">
    <text evidence="3">The sequence shown here is derived from an EMBL/GenBank/DDBJ whole genome shotgun (WGS) entry which is preliminary data.</text>
</comment>
<reference evidence="3 4" key="1">
    <citation type="journal article" date="2016" name="Nat. Commun.">
        <title>Thousands of microbial genomes shed light on interconnected biogeochemical processes in an aquifer system.</title>
        <authorList>
            <person name="Anantharaman K."/>
            <person name="Brown C.T."/>
            <person name="Hug L.A."/>
            <person name="Sharon I."/>
            <person name="Castelle C.J."/>
            <person name="Probst A.J."/>
            <person name="Thomas B.C."/>
            <person name="Singh A."/>
            <person name="Wilkins M.J."/>
            <person name="Karaoz U."/>
            <person name="Brodie E.L."/>
            <person name="Williams K.H."/>
            <person name="Hubbard S.S."/>
            <person name="Banfield J.F."/>
        </authorList>
    </citation>
    <scope>NUCLEOTIDE SEQUENCE [LARGE SCALE GENOMIC DNA]</scope>
</reference>
<evidence type="ECO:0000313" key="4">
    <source>
        <dbReference type="Proteomes" id="UP000179686"/>
    </source>
</evidence>
<dbReference type="Proteomes" id="UP000179686">
    <property type="component" value="Unassembled WGS sequence"/>
</dbReference>
<feature type="binding site" evidence="2">
    <location>
        <position position="102"/>
    </location>
    <ligand>
        <name>D-ribulose 5-phosphate</name>
        <dbReference type="ChEBI" id="CHEBI:58121"/>
    </ligand>
</feature>
<sequence>MKIHIASDHAGYEMKNFLKYSLLDMGHTVTDYGPKESNPTDDYPDFIIPCAQAVVNDPGSFGIIVGGSGEGEQIVANKIDGVRAIEYYGKNLDIVSFGRDHNDANIIALGQRFMTNDEALEAVELFIETPFSNEERHIRRIEKVEKYEEQH</sequence>
<evidence type="ECO:0000256" key="1">
    <source>
        <dbReference type="ARBA" id="ARBA00008754"/>
    </source>
</evidence>
<dbReference type="STRING" id="1801752.A3J61_01505"/>
<feature type="binding site" evidence="2">
    <location>
        <position position="112"/>
    </location>
    <ligand>
        <name>D-ribulose 5-phosphate</name>
        <dbReference type="ChEBI" id="CHEBI:58121"/>
    </ligand>
</feature>
<evidence type="ECO:0000313" key="3">
    <source>
        <dbReference type="EMBL" id="OGI72036.1"/>
    </source>
</evidence>
<feature type="binding site" evidence="2">
    <location>
        <begin position="67"/>
        <end position="71"/>
    </location>
    <ligand>
        <name>D-ribulose 5-phosphate</name>
        <dbReference type="ChEBI" id="CHEBI:58121"/>
    </ligand>
</feature>
<dbReference type="EMBL" id="MFUC01000013">
    <property type="protein sequence ID" value="OGI72036.1"/>
    <property type="molecule type" value="Genomic_DNA"/>
</dbReference>
<feature type="binding site" evidence="2">
    <location>
        <position position="140"/>
    </location>
    <ligand>
        <name>D-ribulose 5-phosphate</name>
        <dbReference type="ChEBI" id="CHEBI:58121"/>
    </ligand>
</feature>
<dbReference type="PANTHER" id="PTHR30345:SF0">
    <property type="entry name" value="DNA DAMAGE-REPAIR_TOLERATION PROTEIN DRT102"/>
    <property type="match status" value="1"/>
</dbReference>
<dbReference type="NCBIfam" id="NF004051">
    <property type="entry name" value="PRK05571.1"/>
    <property type="match status" value="1"/>
</dbReference>
<dbReference type="InterPro" id="IPR003500">
    <property type="entry name" value="RpiB_LacA_LacB"/>
</dbReference>
<name>A0A1F6VR35_9BACT</name>
<organism evidence="3 4">
    <name type="scientific">Candidatus Nomurabacteria bacterium RIFCSPHIGHO2_02_FULL_38_15</name>
    <dbReference type="NCBI Taxonomy" id="1801752"/>
    <lineage>
        <taxon>Bacteria</taxon>
        <taxon>Candidatus Nomuraibacteriota</taxon>
    </lineage>
</organism>
<feature type="binding site" evidence="2">
    <location>
        <begin position="8"/>
        <end position="9"/>
    </location>
    <ligand>
        <name>D-ribulose 5-phosphate</name>
        <dbReference type="ChEBI" id="CHEBI:58121"/>
    </ligand>
</feature>
<evidence type="ECO:0000256" key="2">
    <source>
        <dbReference type="PIRSR" id="PIRSR005384-2"/>
    </source>
</evidence>
<dbReference type="PANTHER" id="PTHR30345">
    <property type="entry name" value="RIBOSE-5-PHOSPHATE ISOMERASE B"/>
    <property type="match status" value="1"/>
</dbReference>
<dbReference type="PIRSF" id="PIRSF005384">
    <property type="entry name" value="RpiB_LacA_B"/>
    <property type="match status" value="1"/>
</dbReference>
<keyword evidence="3" id="KW-0413">Isomerase</keyword>
<comment type="similarity">
    <text evidence="1">Belongs to the LacAB/RpiB family.</text>
</comment>
<gene>
    <name evidence="3" type="ORF">A3J61_01505</name>
</gene>
<dbReference type="GO" id="GO:0004751">
    <property type="term" value="F:ribose-5-phosphate isomerase activity"/>
    <property type="evidence" value="ECO:0007669"/>
    <property type="project" value="TreeGrafter"/>
</dbReference>
<dbReference type="InterPro" id="IPR036569">
    <property type="entry name" value="RpiB_LacA_LacB_sf"/>
</dbReference>